<organism evidence="2">
    <name type="scientific">Populus davidiana</name>
    <dbReference type="NCBI Taxonomy" id="266767"/>
    <lineage>
        <taxon>Eukaryota</taxon>
        <taxon>Viridiplantae</taxon>
        <taxon>Streptophyta</taxon>
        <taxon>Embryophyta</taxon>
        <taxon>Tracheophyta</taxon>
        <taxon>Spermatophyta</taxon>
        <taxon>Magnoliopsida</taxon>
        <taxon>eudicotyledons</taxon>
        <taxon>Gunneridae</taxon>
        <taxon>Pentapetalae</taxon>
        <taxon>rosids</taxon>
        <taxon>fabids</taxon>
        <taxon>Malpighiales</taxon>
        <taxon>Salicaceae</taxon>
        <taxon>Saliceae</taxon>
        <taxon>Populus</taxon>
    </lineage>
</organism>
<reference evidence="2" key="1">
    <citation type="submission" date="2020-03" db="EMBL/GenBank/DDBJ databases">
        <authorList>
            <person name="Zhang R."/>
        </authorList>
    </citation>
    <scope>NUCLEOTIDE SEQUENCE</scope>
</reference>
<evidence type="ECO:0000313" key="2">
    <source>
        <dbReference type="EMBL" id="NUU86274.1"/>
    </source>
</evidence>
<name>A0A6M2EMF3_9ROSI</name>
<proteinExistence type="predicted"/>
<evidence type="ECO:0000256" key="1">
    <source>
        <dbReference type="SAM" id="MobiDB-lite"/>
    </source>
</evidence>
<dbReference type="EMBL" id="GILB01005941">
    <property type="protein sequence ID" value="NUU86274.1"/>
    <property type="molecule type" value="Transcribed_RNA"/>
</dbReference>
<protein>
    <submittedName>
        <fullName evidence="2">Uncharacterized protein</fullName>
    </submittedName>
</protein>
<sequence>MLSPSHRQHLLFPPSPKTSTSLLRPHTRPATTHLPFSVINHRPPHTPFILTRQNQRKNFQPLLPPISSLHRTGPSSLTTAKLKKKKREQICKIQLKPTVVCVAFSSVSGDNKSPPVEKI</sequence>
<dbReference type="AlphaFoldDB" id="A0A6M2EMF3"/>
<feature type="region of interest" description="Disordered" evidence="1">
    <location>
        <begin position="1"/>
        <end position="38"/>
    </location>
</feature>
<accession>A0A6M2EMF3</accession>